<dbReference type="GO" id="GO:0000155">
    <property type="term" value="F:phosphorelay sensor kinase activity"/>
    <property type="evidence" value="ECO:0007669"/>
    <property type="project" value="InterPro"/>
</dbReference>
<gene>
    <name evidence="3" type="ORF">CLV99_1181</name>
</gene>
<evidence type="ECO:0000259" key="2">
    <source>
        <dbReference type="Pfam" id="PF06580"/>
    </source>
</evidence>
<keyword evidence="4" id="KW-1185">Reference proteome</keyword>
<evidence type="ECO:0000256" key="1">
    <source>
        <dbReference type="SAM" id="Phobius"/>
    </source>
</evidence>
<dbReference type="PANTHER" id="PTHR34220">
    <property type="entry name" value="SENSOR HISTIDINE KINASE YPDA"/>
    <property type="match status" value="1"/>
</dbReference>
<dbReference type="Pfam" id="PF06580">
    <property type="entry name" value="His_kinase"/>
    <property type="match status" value="1"/>
</dbReference>
<dbReference type="GO" id="GO:0016020">
    <property type="term" value="C:membrane"/>
    <property type="evidence" value="ECO:0007669"/>
    <property type="project" value="InterPro"/>
</dbReference>
<dbReference type="AlphaFoldDB" id="A0A4R6WHR0"/>
<dbReference type="OrthoDB" id="9792992at2"/>
<reference evidence="3 4" key="1">
    <citation type="submission" date="2019-03" db="EMBL/GenBank/DDBJ databases">
        <title>Genomic Encyclopedia of Archaeal and Bacterial Type Strains, Phase II (KMG-II): from individual species to whole genera.</title>
        <authorList>
            <person name="Goeker M."/>
        </authorList>
    </citation>
    <scope>NUCLEOTIDE SEQUENCE [LARGE SCALE GENOMIC DNA]</scope>
    <source>
        <strain evidence="3 4">DSM 28353</strain>
    </source>
</reference>
<proteinExistence type="predicted"/>
<feature type="domain" description="Signal transduction histidine kinase internal region" evidence="2">
    <location>
        <begin position="160"/>
        <end position="235"/>
    </location>
</feature>
<comment type="caution">
    <text evidence="3">The sequence shown here is derived from an EMBL/GenBank/DDBJ whole genome shotgun (WGS) entry which is preliminary data.</text>
</comment>
<evidence type="ECO:0000313" key="3">
    <source>
        <dbReference type="EMBL" id="TDQ79733.1"/>
    </source>
</evidence>
<dbReference type="RefSeq" id="WP_133583500.1">
    <property type="nucleotide sequence ID" value="NZ_SNYV01000011.1"/>
</dbReference>
<dbReference type="Proteomes" id="UP000295292">
    <property type="component" value="Unassembled WGS sequence"/>
</dbReference>
<dbReference type="InterPro" id="IPR010559">
    <property type="entry name" value="Sig_transdc_His_kin_internal"/>
</dbReference>
<keyword evidence="3" id="KW-0418">Kinase</keyword>
<keyword evidence="1" id="KW-0812">Transmembrane</keyword>
<sequence length="345" mass="40366">MLTKIFLQESIRVQLICWPLYMLLMLLINSKVHPETGWLSQLLAWLILLVVFNGCLAILYVVFLKKMVWKSIVLIIILYVVLTEGVHYMGRGWIELKEELFSTKREQYYWTMFANYIGVWIMAGGLLFHIKSRVNDRLRREQELLRYEKEIEAKEMEFALRTVQLSPYFLFNVLSGMRSRTQTVLPEVAKDMDSLADLMKYTLSASEEGKKKVLLYKEVEALECYIALERSRFENTYIDYTVQGMSLSHKIVPVSLITLVENAFKYGVYTDAQYPMEIRLLITDDMLLFECTNKIDRAKVGLSSLGTGHKNLRSRLEIAFPGRYHFEALEMADDWYYTGLRIDQG</sequence>
<feature type="transmembrane region" description="Helical" evidence="1">
    <location>
        <begin position="12"/>
        <end position="30"/>
    </location>
</feature>
<organism evidence="3 4">
    <name type="scientific">Sphingobacterium yanglingense</name>
    <dbReference type="NCBI Taxonomy" id="1437280"/>
    <lineage>
        <taxon>Bacteria</taxon>
        <taxon>Pseudomonadati</taxon>
        <taxon>Bacteroidota</taxon>
        <taxon>Sphingobacteriia</taxon>
        <taxon>Sphingobacteriales</taxon>
        <taxon>Sphingobacteriaceae</taxon>
        <taxon>Sphingobacterium</taxon>
    </lineage>
</organism>
<accession>A0A4R6WHR0</accession>
<keyword evidence="3" id="KW-0808">Transferase</keyword>
<dbReference type="EMBL" id="SNYV01000011">
    <property type="protein sequence ID" value="TDQ79733.1"/>
    <property type="molecule type" value="Genomic_DNA"/>
</dbReference>
<feature type="transmembrane region" description="Helical" evidence="1">
    <location>
        <begin position="42"/>
        <end position="64"/>
    </location>
</feature>
<evidence type="ECO:0000313" key="4">
    <source>
        <dbReference type="Proteomes" id="UP000295292"/>
    </source>
</evidence>
<feature type="transmembrane region" description="Helical" evidence="1">
    <location>
        <begin position="71"/>
        <end position="89"/>
    </location>
</feature>
<name>A0A4R6WHR0_9SPHI</name>
<dbReference type="PANTHER" id="PTHR34220:SF7">
    <property type="entry name" value="SENSOR HISTIDINE KINASE YPDA"/>
    <property type="match status" value="1"/>
</dbReference>
<feature type="transmembrane region" description="Helical" evidence="1">
    <location>
        <begin position="109"/>
        <end position="130"/>
    </location>
</feature>
<keyword evidence="1" id="KW-1133">Transmembrane helix</keyword>
<dbReference type="InterPro" id="IPR050640">
    <property type="entry name" value="Bact_2-comp_sensor_kinase"/>
</dbReference>
<protein>
    <submittedName>
        <fullName evidence="3">Histidine kinase</fullName>
    </submittedName>
</protein>
<keyword evidence="1" id="KW-0472">Membrane</keyword>